<feature type="repeat" description="TPR" evidence="7">
    <location>
        <begin position="210"/>
        <end position="243"/>
    </location>
</feature>
<dbReference type="InterPro" id="IPR019734">
    <property type="entry name" value="TPR_rpt"/>
</dbReference>
<dbReference type="InterPro" id="IPR001623">
    <property type="entry name" value="DnaJ_domain"/>
</dbReference>
<feature type="signal peptide" evidence="8">
    <location>
        <begin position="1"/>
        <end position="21"/>
    </location>
</feature>
<dbReference type="OrthoDB" id="1726119at2759"/>
<feature type="repeat" description="TPR" evidence="7">
    <location>
        <begin position="63"/>
        <end position="96"/>
    </location>
</feature>
<dbReference type="Pfam" id="PF13432">
    <property type="entry name" value="TPR_16"/>
    <property type="match status" value="1"/>
</dbReference>
<evidence type="ECO:0000256" key="6">
    <source>
        <dbReference type="ARBA" id="ARBA00073740"/>
    </source>
</evidence>
<dbReference type="Gene3D" id="1.25.40.10">
    <property type="entry name" value="Tetratricopeptide repeat domain"/>
    <property type="match status" value="1"/>
</dbReference>
<dbReference type="STRING" id="684364.F4P0W2"/>
<reference evidence="10 11" key="1">
    <citation type="submission" date="2009-12" db="EMBL/GenBank/DDBJ databases">
        <title>The draft genome of Batrachochytrium dendrobatidis.</title>
        <authorList>
            <consortium name="US DOE Joint Genome Institute (JGI-PGF)"/>
            <person name="Kuo A."/>
            <person name="Salamov A."/>
            <person name="Schmutz J."/>
            <person name="Lucas S."/>
            <person name="Pitluck S."/>
            <person name="Rosenblum E."/>
            <person name="Stajich J."/>
            <person name="Eisen M."/>
            <person name="Grigoriev I.V."/>
        </authorList>
    </citation>
    <scope>NUCLEOTIDE SEQUENCE [LARGE SCALE GENOMIC DNA]</scope>
    <source>
        <strain evidence="11">JAM81 / FGSC 10211</strain>
    </source>
</reference>
<evidence type="ECO:0000256" key="4">
    <source>
        <dbReference type="ARBA" id="ARBA00022803"/>
    </source>
</evidence>
<evidence type="ECO:0000256" key="5">
    <source>
        <dbReference type="ARBA" id="ARBA00022824"/>
    </source>
</evidence>
<dbReference type="GO" id="GO:0051087">
    <property type="term" value="F:protein-folding chaperone binding"/>
    <property type="evidence" value="ECO:0000318"/>
    <property type="project" value="GO_Central"/>
</dbReference>
<dbReference type="Pfam" id="PF00226">
    <property type="entry name" value="DnaJ"/>
    <property type="match status" value="1"/>
</dbReference>
<accession>F4P0W2</accession>
<evidence type="ECO:0000256" key="7">
    <source>
        <dbReference type="PROSITE-ProRule" id="PRU00339"/>
    </source>
</evidence>
<dbReference type="SUPFAM" id="SSF46565">
    <property type="entry name" value="Chaperone J-domain"/>
    <property type="match status" value="1"/>
</dbReference>
<dbReference type="EMBL" id="GL882882">
    <property type="protein sequence ID" value="EGF81659.1"/>
    <property type="molecule type" value="Genomic_DNA"/>
</dbReference>
<protein>
    <recommendedName>
        <fullName evidence="6">Tetratricopeptide repeat and J domain-containing co-chaperone DNJ1</fullName>
    </recommendedName>
</protein>
<dbReference type="GO" id="GO:0034975">
    <property type="term" value="P:protein folding in endoplasmic reticulum"/>
    <property type="evidence" value="ECO:0000318"/>
    <property type="project" value="GO_Central"/>
</dbReference>
<dbReference type="AlphaFoldDB" id="F4P0W2"/>
<dbReference type="OMA" id="PFAHFQH"/>
<gene>
    <name evidence="10" type="ORF">BATDEDRAFT_10725</name>
</gene>
<dbReference type="PRINTS" id="PR00625">
    <property type="entry name" value="JDOMAIN"/>
</dbReference>
<dbReference type="InterPro" id="IPR011990">
    <property type="entry name" value="TPR-like_helical_dom_sf"/>
</dbReference>
<keyword evidence="3" id="KW-0677">Repeat</keyword>
<organism evidence="10 11">
    <name type="scientific">Batrachochytrium dendrobatidis (strain JAM81 / FGSC 10211)</name>
    <name type="common">Frog chytrid fungus</name>
    <dbReference type="NCBI Taxonomy" id="684364"/>
    <lineage>
        <taxon>Eukaryota</taxon>
        <taxon>Fungi</taxon>
        <taxon>Fungi incertae sedis</taxon>
        <taxon>Chytridiomycota</taxon>
        <taxon>Chytridiomycota incertae sedis</taxon>
        <taxon>Chytridiomycetes</taxon>
        <taxon>Rhizophydiales</taxon>
        <taxon>Rhizophydiales incertae sedis</taxon>
        <taxon>Batrachochytrium</taxon>
    </lineage>
</organism>
<evidence type="ECO:0000259" key="9">
    <source>
        <dbReference type="PROSITE" id="PS50076"/>
    </source>
</evidence>
<evidence type="ECO:0000256" key="2">
    <source>
        <dbReference type="ARBA" id="ARBA00022729"/>
    </source>
</evidence>
<feature type="repeat" description="TPR" evidence="7">
    <location>
        <begin position="29"/>
        <end position="62"/>
    </location>
</feature>
<feature type="chain" id="PRO_5003319697" description="Tetratricopeptide repeat and J domain-containing co-chaperone DNJ1" evidence="8">
    <location>
        <begin position="22"/>
        <end position="471"/>
    </location>
</feature>
<dbReference type="GO" id="GO:0005783">
    <property type="term" value="C:endoplasmic reticulum"/>
    <property type="evidence" value="ECO:0000318"/>
    <property type="project" value="GO_Central"/>
</dbReference>
<keyword evidence="4 7" id="KW-0802">TPR repeat</keyword>
<dbReference type="InParanoid" id="F4P0W2"/>
<evidence type="ECO:0000313" key="11">
    <source>
        <dbReference type="Proteomes" id="UP000007241"/>
    </source>
</evidence>
<evidence type="ECO:0000256" key="8">
    <source>
        <dbReference type="SAM" id="SignalP"/>
    </source>
</evidence>
<feature type="domain" description="J" evidence="9">
    <location>
        <begin position="389"/>
        <end position="457"/>
    </location>
</feature>
<dbReference type="Gene3D" id="1.10.287.110">
    <property type="entry name" value="DnaJ domain"/>
    <property type="match status" value="1"/>
</dbReference>
<dbReference type="SUPFAM" id="SSF48452">
    <property type="entry name" value="TPR-like"/>
    <property type="match status" value="2"/>
</dbReference>
<dbReference type="CDD" id="cd06257">
    <property type="entry name" value="DnaJ"/>
    <property type="match status" value="1"/>
</dbReference>
<evidence type="ECO:0000256" key="1">
    <source>
        <dbReference type="ARBA" id="ARBA00004319"/>
    </source>
</evidence>
<dbReference type="GO" id="GO:0005788">
    <property type="term" value="C:endoplasmic reticulum lumen"/>
    <property type="evidence" value="ECO:0007669"/>
    <property type="project" value="UniProtKB-SubCell"/>
</dbReference>
<dbReference type="SMART" id="SM00028">
    <property type="entry name" value="TPR"/>
    <property type="match status" value="6"/>
</dbReference>
<dbReference type="InterPro" id="IPR051727">
    <property type="entry name" value="DnaJ_C3_Co-chaperones"/>
</dbReference>
<evidence type="ECO:0000256" key="3">
    <source>
        <dbReference type="ARBA" id="ARBA00022737"/>
    </source>
</evidence>
<evidence type="ECO:0000313" key="10">
    <source>
        <dbReference type="EMBL" id="EGF81659.1"/>
    </source>
</evidence>
<feature type="repeat" description="TPR" evidence="7">
    <location>
        <begin position="335"/>
        <end position="368"/>
    </location>
</feature>
<sequence>MLVNSLSLLWLLLLSYHQLSASVSATSTASEHMDNAKKLMSSGDFFKALDQFEAAIALEPNEYIYYFKRAAAYLTLNRYPNALADFSKVLELRPDHTASRVQKAKILLLEGSIDEASKESSWFDPDSSKQDVISLINDISYAKEASLQADEHLQAKNCEAAVEHLNNLIALTTFNYNSRISRAECFLLLNDRASAINDYKICAKIKPDSTSLYLKLSLLHLELGETAESIANSKECLRLDPDHRECIKQFKRVKKLDKELKNMAAFVEKRKWRSVIDILFGQNGVIKDFEGIGANSLNIQVYSYACRGYGAVSSTTDIDAIDWCSRTLSLDAENVEALITRANALLEKEDYREAISDFQKAHEYDKNDPRISEGYNRAQKLQKQAGMRNYYKTLGVQRSATKKEIKKAFRKLAQQWHPDKYSGTLSRDQVQRKMSEINQAYEVLGNDELREQYDNGDDPNVSILLLSGSVC</sequence>
<proteinExistence type="predicted"/>
<dbReference type="PANTHER" id="PTHR44140:SF2">
    <property type="entry name" value="LD25575P"/>
    <property type="match status" value="1"/>
</dbReference>
<dbReference type="GeneID" id="18236490"/>
<dbReference type="InterPro" id="IPR013105">
    <property type="entry name" value="TPR_2"/>
</dbReference>
<dbReference type="PANTHER" id="PTHR44140">
    <property type="entry name" value="LD25575P"/>
    <property type="match status" value="1"/>
</dbReference>
<dbReference type="PROSITE" id="PS50005">
    <property type="entry name" value="TPR"/>
    <property type="match status" value="4"/>
</dbReference>
<name>F4P0W2_BATDJ</name>
<dbReference type="InterPro" id="IPR036869">
    <property type="entry name" value="J_dom_sf"/>
</dbReference>
<dbReference type="GO" id="GO:0051787">
    <property type="term" value="F:misfolded protein binding"/>
    <property type="evidence" value="ECO:0000318"/>
    <property type="project" value="GO_Central"/>
</dbReference>
<dbReference type="PROSITE" id="PS50076">
    <property type="entry name" value="DNAJ_2"/>
    <property type="match status" value="1"/>
</dbReference>
<comment type="subcellular location">
    <subcellularLocation>
        <location evidence="1">Endoplasmic reticulum lumen</location>
    </subcellularLocation>
</comment>
<dbReference type="RefSeq" id="XP_006677755.1">
    <property type="nucleotide sequence ID" value="XM_006677692.1"/>
</dbReference>
<dbReference type="Pfam" id="PF07719">
    <property type="entry name" value="TPR_2"/>
    <property type="match status" value="1"/>
</dbReference>
<dbReference type="Proteomes" id="UP000007241">
    <property type="component" value="Unassembled WGS sequence"/>
</dbReference>
<dbReference type="SMART" id="SM00271">
    <property type="entry name" value="DnaJ"/>
    <property type="match status" value="1"/>
</dbReference>
<keyword evidence="2 8" id="KW-0732">Signal</keyword>
<dbReference type="FunFam" id="1.25.40.10:FF:000224">
    <property type="entry name" value="DnaJ and TPR domain protein"/>
    <property type="match status" value="1"/>
</dbReference>
<dbReference type="Pfam" id="PF13181">
    <property type="entry name" value="TPR_8"/>
    <property type="match status" value="1"/>
</dbReference>
<dbReference type="HOGENOM" id="CLU_015935_0_1_1"/>
<keyword evidence="11" id="KW-1185">Reference proteome</keyword>
<keyword evidence="5" id="KW-0256">Endoplasmic reticulum</keyword>